<dbReference type="Pfam" id="PF13855">
    <property type="entry name" value="LRR_8"/>
    <property type="match status" value="2"/>
</dbReference>
<keyword evidence="9" id="KW-0418">Kinase</keyword>
<keyword evidence="7" id="KW-0677">Repeat</keyword>
<keyword evidence="4" id="KW-0808">Transferase</keyword>
<evidence type="ECO:0000313" key="19">
    <source>
        <dbReference type="Proteomes" id="UP000515211"/>
    </source>
</evidence>
<dbReference type="SUPFAM" id="SSF56112">
    <property type="entry name" value="Protein kinase-like (PK-like)"/>
    <property type="match status" value="1"/>
</dbReference>
<dbReference type="SMART" id="SM00220">
    <property type="entry name" value="S_TKc"/>
    <property type="match status" value="1"/>
</dbReference>
<accession>A0A9C6TGK4</accession>
<evidence type="ECO:0000256" key="3">
    <source>
        <dbReference type="ARBA" id="ARBA00022614"/>
    </source>
</evidence>
<dbReference type="InterPro" id="IPR032675">
    <property type="entry name" value="LRR_dom_sf"/>
</dbReference>
<feature type="domain" description="Protein kinase" evidence="18">
    <location>
        <begin position="505"/>
        <end position="793"/>
    </location>
</feature>
<evidence type="ECO:0000256" key="13">
    <source>
        <dbReference type="ARBA" id="ARBA00023170"/>
    </source>
</evidence>
<protein>
    <submittedName>
        <fullName evidence="20">Receptor-like kinase TMK3</fullName>
    </submittedName>
</protein>
<dbReference type="AlphaFoldDB" id="A0A9C6TGK4"/>
<dbReference type="InterPro" id="IPR011009">
    <property type="entry name" value="Kinase-like_dom_sf"/>
</dbReference>
<evidence type="ECO:0000256" key="17">
    <source>
        <dbReference type="SAM" id="Phobius"/>
    </source>
</evidence>
<proteinExistence type="predicted"/>
<dbReference type="PROSITE" id="PS00107">
    <property type="entry name" value="PROTEIN_KINASE_ATP"/>
    <property type="match status" value="1"/>
</dbReference>
<keyword evidence="19" id="KW-1185">Reference proteome</keyword>
<comment type="subcellular location">
    <subcellularLocation>
        <location evidence="1">Membrane</location>
        <topology evidence="1">Single-pass type I membrane protein</topology>
    </subcellularLocation>
</comment>
<dbReference type="Proteomes" id="UP000515211">
    <property type="component" value="Chromosome 4"/>
</dbReference>
<dbReference type="GO" id="GO:0004674">
    <property type="term" value="F:protein serine/threonine kinase activity"/>
    <property type="evidence" value="ECO:0007669"/>
    <property type="project" value="UniProtKB-KW"/>
</dbReference>
<dbReference type="InterPro" id="IPR052422">
    <property type="entry name" value="Auxin_Ser/Thr_Kinase"/>
</dbReference>
<keyword evidence="2" id="KW-0723">Serine/threonine-protein kinase</keyword>
<keyword evidence="6" id="KW-0732">Signal</keyword>
<dbReference type="InterPro" id="IPR000719">
    <property type="entry name" value="Prot_kinase_dom"/>
</dbReference>
<gene>
    <name evidence="20" type="primary">LOC127739667</name>
</gene>
<keyword evidence="3" id="KW-0433">Leucine-rich repeat</keyword>
<keyword evidence="5 17" id="KW-0812">Transmembrane</keyword>
<evidence type="ECO:0000256" key="1">
    <source>
        <dbReference type="ARBA" id="ARBA00004479"/>
    </source>
</evidence>
<name>A0A9C6TGK4_ARADU</name>
<feature type="transmembrane region" description="Helical" evidence="17">
    <location>
        <begin position="432"/>
        <end position="455"/>
    </location>
</feature>
<dbReference type="InterPro" id="IPR003591">
    <property type="entry name" value="Leu-rich_rpt_typical-subtyp"/>
</dbReference>
<evidence type="ECO:0000256" key="10">
    <source>
        <dbReference type="ARBA" id="ARBA00022840"/>
    </source>
</evidence>
<evidence type="ECO:0000256" key="9">
    <source>
        <dbReference type="ARBA" id="ARBA00022777"/>
    </source>
</evidence>
<evidence type="ECO:0000313" key="20">
    <source>
        <dbReference type="RefSeq" id="XP_052116186.1"/>
    </source>
</evidence>
<dbReference type="GeneID" id="127739667"/>
<sequence length="826" mass="92230">MESLYLSNNNLSSIPEGCFHNLTSLGFLSLANNTNLPPWTFPLDLTHSSLQLYFLNLEATNLMGSLPNLSHFFPDLNTVSLSNNNLTSIPQGCFQGLPSLTWLWLENNTNLAPWTFPDLTLSTQLKELKLAATNVVGPLPEIFDSLTSLETLLLSNNNLTGVLPQSFQRSKITTLHLNDQKGKGFSGTMDVVSNMIDLSEAWLQGNSFDGYIPDMSRCTALQDLRLAHNRFTGVIPYSLINLVDGNLQTVTLNNNFFQGPMPNILGDSDTTNLGDNTTNAFCRDHYDPCDERVTILLEIASAFGYPYLLATSWLGNNPCHNWSFVVCTGSMITTVNLTRQNLTGTISGAFGKLTHLENLYLSGNNLSGSIPENLTSLHQLNNLDVSNNFLSGKVPDFSRGVNLNTEGNPSFERRNPSPERRNPSHKRRNPPAWIKGAIAAAAGIGGLVFLVIIIYNRKRCLSFLQWILWKKTGPFIDNEFEEFMKTYGSLMLKRYNYSEVKKMTNSFHDKLGKGGYGIVYKACLSDGCPVAVKVLTESSGSGEEFLNEVASIGRTSHVNIVSLLGFCYEKYKRALIYEFMPNGSLDKFIYKQESSNAICNMDWNTLFQITIGIARGLEYLYRGCNTRILHLDIKPQNILLDEDFCPKIADFGLAKICKKKESIVSIIGTRGTPGYIAPEVFSRTFGKVSHKSDVYSYGMLILELMGGKKNYNTSGSLTSEMYFPDWIYKDLEQNTLGRGLPTTEEENDMIKKITLVSLWCIQTNPSDRPSIDKVIEMLEGPLELVPYPPKPVLYSLKMSISQFSQISYSSTDEEDPEIVEEIISIK</sequence>
<evidence type="ECO:0000256" key="8">
    <source>
        <dbReference type="ARBA" id="ARBA00022741"/>
    </source>
</evidence>
<dbReference type="KEGG" id="adu:127739667"/>
<reference evidence="19" key="1">
    <citation type="journal article" date="2016" name="Nat. Genet.">
        <title>The genome sequences of Arachis duranensis and Arachis ipaensis, the diploid ancestors of cultivated peanut.</title>
        <authorList>
            <person name="Bertioli D.J."/>
            <person name="Cannon S.B."/>
            <person name="Froenicke L."/>
            <person name="Huang G."/>
            <person name="Farmer A.D."/>
            <person name="Cannon E.K."/>
            <person name="Liu X."/>
            <person name="Gao D."/>
            <person name="Clevenger J."/>
            <person name="Dash S."/>
            <person name="Ren L."/>
            <person name="Moretzsohn M.C."/>
            <person name="Shirasawa K."/>
            <person name="Huang W."/>
            <person name="Vidigal B."/>
            <person name="Abernathy B."/>
            <person name="Chu Y."/>
            <person name="Niederhuth C.E."/>
            <person name="Umale P."/>
            <person name="Araujo A.C."/>
            <person name="Kozik A."/>
            <person name="Kim K.D."/>
            <person name="Burow M.D."/>
            <person name="Varshney R.K."/>
            <person name="Wang X."/>
            <person name="Zhang X."/>
            <person name="Barkley N."/>
            <person name="Guimaraes P.M."/>
            <person name="Isobe S."/>
            <person name="Guo B."/>
            <person name="Liao B."/>
            <person name="Stalker H.T."/>
            <person name="Schmitz R.J."/>
            <person name="Scheffler B.E."/>
            <person name="Leal-Bertioli S.C."/>
            <person name="Xun X."/>
            <person name="Jackson S.A."/>
            <person name="Michelmore R."/>
            <person name="Ozias-Akins P."/>
        </authorList>
    </citation>
    <scope>NUCLEOTIDE SEQUENCE [LARGE SCALE GENOMIC DNA]</scope>
    <source>
        <strain evidence="19">cv. V14167</strain>
    </source>
</reference>
<dbReference type="GO" id="GO:0016020">
    <property type="term" value="C:membrane"/>
    <property type="evidence" value="ECO:0007669"/>
    <property type="project" value="UniProtKB-SubCell"/>
</dbReference>
<dbReference type="PROSITE" id="PS00108">
    <property type="entry name" value="PROTEIN_KINASE_ST"/>
    <property type="match status" value="1"/>
</dbReference>
<dbReference type="PROSITE" id="PS50011">
    <property type="entry name" value="PROTEIN_KINASE_DOM"/>
    <property type="match status" value="1"/>
</dbReference>
<dbReference type="InterPro" id="IPR017441">
    <property type="entry name" value="Protein_kinase_ATP_BS"/>
</dbReference>
<evidence type="ECO:0000256" key="4">
    <source>
        <dbReference type="ARBA" id="ARBA00022679"/>
    </source>
</evidence>
<dbReference type="InterPro" id="IPR008271">
    <property type="entry name" value="Ser/Thr_kinase_AS"/>
</dbReference>
<keyword evidence="14" id="KW-0325">Glycoprotein</keyword>
<keyword evidence="12 17" id="KW-0472">Membrane</keyword>
<dbReference type="Gene3D" id="3.30.200.20">
    <property type="entry name" value="Phosphorylase Kinase, domain 1"/>
    <property type="match status" value="1"/>
</dbReference>
<feature type="region of interest" description="Disordered" evidence="16">
    <location>
        <begin position="400"/>
        <end position="429"/>
    </location>
</feature>
<dbReference type="GO" id="GO:0005524">
    <property type="term" value="F:ATP binding"/>
    <property type="evidence" value="ECO:0007669"/>
    <property type="project" value="UniProtKB-UniRule"/>
</dbReference>
<feature type="compositionally biased region" description="Basic and acidic residues" evidence="16">
    <location>
        <begin position="411"/>
        <end position="422"/>
    </location>
</feature>
<keyword evidence="11 17" id="KW-1133">Transmembrane helix</keyword>
<evidence type="ECO:0000256" key="5">
    <source>
        <dbReference type="ARBA" id="ARBA00022692"/>
    </source>
</evidence>
<keyword evidence="13" id="KW-0675">Receptor</keyword>
<evidence type="ECO:0000256" key="16">
    <source>
        <dbReference type="SAM" id="MobiDB-lite"/>
    </source>
</evidence>
<dbReference type="SMART" id="SM00369">
    <property type="entry name" value="LRR_TYP"/>
    <property type="match status" value="6"/>
</dbReference>
<dbReference type="Gene3D" id="3.80.10.10">
    <property type="entry name" value="Ribonuclease Inhibitor"/>
    <property type="match status" value="3"/>
</dbReference>
<evidence type="ECO:0000256" key="6">
    <source>
        <dbReference type="ARBA" id="ARBA00022729"/>
    </source>
</evidence>
<dbReference type="InterPro" id="IPR001611">
    <property type="entry name" value="Leu-rich_rpt"/>
</dbReference>
<evidence type="ECO:0000256" key="14">
    <source>
        <dbReference type="ARBA" id="ARBA00023180"/>
    </source>
</evidence>
<dbReference type="PANTHER" id="PTHR47986">
    <property type="entry name" value="OSJNBA0070M12.3 PROTEIN"/>
    <property type="match status" value="1"/>
</dbReference>
<evidence type="ECO:0000256" key="11">
    <source>
        <dbReference type="ARBA" id="ARBA00022989"/>
    </source>
</evidence>
<keyword evidence="8 15" id="KW-0547">Nucleotide-binding</keyword>
<keyword evidence="10 15" id="KW-0067">ATP-binding</keyword>
<dbReference type="RefSeq" id="XP_052116186.1">
    <property type="nucleotide sequence ID" value="XM_052260226.1"/>
</dbReference>
<dbReference type="PROSITE" id="PS51450">
    <property type="entry name" value="LRR"/>
    <property type="match status" value="3"/>
</dbReference>
<dbReference type="Pfam" id="PF00069">
    <property type="entry name" value="Pkinase"/>
    <property type="match status" value="1"/>
</dbReference>
<evidence type="ECO:0000256" key="2">
    <source>
        <dbReference type="ARBA" id="ARBA00022527"/>
    </source>
</evidence>
<evidence type="ECO:0000256" key="7">
    <source>
        <dbReference type="ARBA" id="ARBA00022737"/>
    </source>
</evidence>
<dbReference type="PANTHER" id="PTHR47986:SF10">
    <property type="entry name" value="RECEPTOR-LIKE KINASE TMK4"/>
    <property type="match status" value="1"/>
</dbReference>
<dbReference type="FunFam" id="3.30.200.20:FF:000178">
    <property type="entry name" value="serine/threonine-protein kinase PBS1-like"/>
    <property type="match status" value="1"/>
</dbReference>
<dbReference type="FunFam" id="3.80.10.10:FF:000129">
    <property type="entry name" value="Leucine-rich repeat receptor-like kinase"/>
    <property type="match status" value="1"/>
</dbReference>
<reference evidence="20" key="2">
    <citation type="submission" date="2025-08" db="UniProtKB">
        <authorList>
            <consortium name="RefSeq"/>
        </authorList>
    </citation>
    <scope>IDENTIFICATION</scope>
    <source>
        <tissue evidence="20">Whole plant</tissue>
    </source>
</reference>
<dbReference type="Gene3D" id="1.10.510.10">
    <property type="entry name" value="Transferase(Phosphotransferase) domain 1"/>
    <property type="match status" value="1"/>
</dbReference>
<feature type="binding site" evidence="15">
    <location>
        <position position="533"/>
    </location>
    <ligand>
        <name>ATP</name>
        <dbReference type="ChEBI" id="CHEBI:30616"/>
    </ligand>
</feature>
<dbReference type="SUPFAM" id="SSF52047">
    <property type="entry name" value="RNI-like"/>
    <property type="match status" value="1"/>
</dbReference>
<evidence type="ECO:0000256" key="15">
    <source>
        <dbReference type="PROSITE-ProRule" id="PRU10141"/>
    </source>
</evidence>
<dbReference type="Pfam" id="PF00560">
    <property type="entry name" value="LRR_1"/>
    <property type="match status" value="3"/>
</dbReference>
<evidence type="ECO:0000259" key="18">
    <source>
        <dbReference type="PROSITE" id="PS50011"/>
    </source>
</evidence>
<evidence type="ECO:0000256" key="12">
    <source>
        <dbReference type="ARBA" id="ARBA00023136"/>
    </source>
</evidence>
<dbReference type="FunFam" id="1.10.510.10:FF:000590">
    <property type="entry name" value="PR5-like receptor kinase"/>
    <property type="match status" value="1"/>
</dbReference>
<organism evidence="19 20">
    <name type="scientific">Arachis duranensis</name>
    <name type="common">Wild peanut</name>
    <dbReference type="NCBI Taxonomy" id="130453"/>
    <lineage>
        <taxon>Eukaryota</taxon>
        <taxon>Viridiplantae</taxon>
        <taxon>Streptophyta</taxon>
        <taxon>Embryophyta</taxon>
        <taxon>Tracheophyta</taxon>
        <taxon>Spermatophyta</taxon>
        <taxon>Magnoliopsida</taxon>
        <taxon>eudicotyledons</taxon>
        <taxon>Gunneridae</taxon>
        <taxon>Pentapetalae</taxon>
        <taxon>rosids</taxon>
        <taxon>fabids</taxon>
        <taxon>Fabales</taxon>
        <taxon>Fabaceae</taxon>
        <taxon>Papilionoideae</taxon>
        <taxon>50 kb inversion clade</taxon>
        <taxon>dalbergioids sensu lato</taxon>
        <taxon>Dalbergieae</taxon>
        <taxon>Pterocarpus clade</taxon>
        <taxon>Arachis</taxon>
    </lineage>
</organism>